<dbReference type="HOGENOM" id="CLU_2971235_0_0_9"/>
<accession>B2TKA6</accession>
<reference evidence="1" key="1">
    <citation type="submission" date="2009-06" db="EMBL/GenBank/DDBJ databases">
        <authorList>
            <consortium name="US DOE Joint Genome Institute (JGI-PGF)"/>
            <person name="Lucas S."/>
            <person name="Copeland A."/>
            <person name="Lapidus A."/>
            <person name="Glavina del Rio T."/>
            <person name="Dalin E."/>
            <person name="Tice H."/>
            <person name="Bruce D."/>
            <person name="Goodwin L."/>
            <person name="Pitluck S."/>
            <person name="Kyrpides N."/>
            <person name="Mavromatis K."/>
            <person name="Ivanova N."/>
            <person name="Saunders E."/>
            <person name="Brettin T."/>
            <person name="Detter J.C."/>
            <person name="Han C."/>
            <person name="Larimer F."/>
            <person name="Land M."/>
            <person name="Hauser L."/>
            <person name="Markowitz V."/>
            <person name="Cheng J.-F."/>
            <person name="Hugenholtz P."/>
            <person name="Woyke T."/>
            <person name="Wu D."/>
            <person name="Gronow S."/>
            <person name="Klenk H.-P."/>
            <person name="Eisen J.A."/>
        </authorList>
    </citation>
    <scope>NUCLEOTIDE SEQUENCE</scope>
    <source>
        <strain evidence="1">Eklund 17B</strain>
    </source>
</reference>
<sequence length="57" mass="6275">MSEIIINGKTYKEKKIKSLVVNGKSQDSMVLSAGQLVGQEKLHVNIETEPSTNDSKE</sequence>
<organism evidence="1">
    <name type="scientific">Clostridium botulinum (strain Eklund 17B / Type B)</name>
    <dbReference type="NCBI Taxonomy" id="935198"/>
    <lineage>
        <taxon>Bacteria</taxon>
        <taxon>Bacillati</taxon>
        <taxon>Bacillota</taxon>
        <taxon>Clostridia</taxon>
        <taxon>Eubacteriales</taxon>
        <taxon>Clostridiaceae</taxon>
        <taxon>Clostridium</taxon>
    </lineage>
</organism>
<dbReference type="KEGG" id="cbk:CLL_A1547"/>
<dbReference type="AlphaFoldDB" id="B2TKA6"/>
<accession>U4P510</accession>
<reference evidence="1" key="2">
    <citation type="submission" date="2009-08" db="EMBL/GenBank/DDBJ databases">
        <authorList>
            <person name="Shrivastava S."/>
            <person name="Brinkac L.M."/>
            <person name="Dodson R.J."/>
            <person name="Harkins D.M."/>
            <person name="Durkin A.S."/>
            <person name="Sutton G."/>
        </authorList>
    </citation>
    <scope>NUCLEOTIDE SEQUENCE</scope>
    <source>
        <strain evidence="1">Eklund 17B</strain>
    </source>
</reference>
<name>B2TKA6_CLOBB</name>
<dbReference type="PATRIC" id="fig|935198.13.peg.1493"/>
<proteinExistence type="predicted"/>
<evidence type="ECO:0000313" key="1">
    <source>
        <dbReference type="EMBL" id="ACD23537.1"/>
    </source>
</evidence>
<protein>
    <submittedName>
        <fullName evidence="1">Uncharacterized protein</fullName>
    </submittedName>
</protein>
<dbReference type="EMBL" id="CP001056">
    <property type="protein sequence ID" value="ACD23537.1"/>
    <property type="molecule type" value="Genomic_DNA"/>
</dbReference>
<gene>
    <name evidence="1" type="ordered locus">CLL_A1547</name>
</gene>